<dbReference type="SUPFAM" id="SSF90112">
    <property type="entry name" value="Neurotransmitter-gated ion-channel transmembrane pore"/>
    <property type="match status" value="1"/>
</dbReference>
<evidence type="ECO:0000256" key="2">
    <source>
        <dbReference type="SAM" id="SignalP"/>
    </source>
</evidence>
<dbReference type="GO" id="GO:0016020">
    <property type="term" value="C:membrane"/>
    <property type="evidence" value="ECO:0007669"/>
    <property type="project" value="InterPro"/>
</dbReference>
<keyword evidence="5" id="KW-1185">Reference proteome</keyword>
<protein>
    <submittedName>
        <fullName evidence="4">Neurotransmitter-gated ion-channel transmembrane region</fullName>
    </submittedName>
</protein>
<accession>A0A0B1SKG6</accession>
<keyword evidence="2" id="KW-0732">Signal</keyword>
<evidence type="ECO:0000313" key="5">
    <source>
        <dbReference type="Proteomes" id="UP000053660"/>
    </source>
</evidence>
<reference evidence="4 5" key="1">
    <citation type="submission" date="2014-03" db="EMBL/GenBank/DDBJ databases">
        <title>Draft genome of the hookworm Oesophagostomum dentatum.</title>
        <authorList>
            <person name="Mitreva M."/>
        </authorList>
    </citation>
    <scope>NUCLEOTIDE SEQUENCE [LARGE SCALE GENOMIC DNA]</scope>
    <source>
        <strain evidence="4 5">OD-Hann</strain>
    </source>
</reference>
<evidence type="ECO:0000259" key="3">
    <source>
        <dbReference type="Pfam" id="PF02932"/>
    </source>
</evidence>
<keyword evidence="1 4" id="KW-0812">Transmembrane</keyword>
<dbReference type="CDD" id="cd19051">
    <property type="entry name" value="LGIC_TM_cation"/>
    <property type="match status" value="1"/>
</dbReference>
<dbReference type="EMBL" id="KN568750">
    <property type="protein sequence ID" value="KHJ84391.1"/>
    <property type="molecule type" value="Genomic_DNA"/>
</dbReference>
<dbReference type="GO" id="GO:0006811">
    <property type="term" value="P:monoatomic ion transport"/>
    <property type="evidence" value="ECO:0007669"/>
    <property type="project" value="InterPro"/>
</dbReference>
<organism evidence="4 5">
    <name type="scientific">Oesophagostomum dentatum</name>
    <name type="common">Nodular worm</name>
    <dbReference type="NCBI Taxonomy" id="61180"/>
    <lineage>
        <taxon>Eukaryota</taxon>
        <taxon>Metazoa</taxon>
        <taxon>Ecdysozoa</taxon>
        <taxon>Nematoda</taxon>
        <taxon>Chromadorea</taxon>
        <taxon>Rhabditida</taxon>
        <taxon>Rhabditina</taxon>
        <taxon>Rhabditomorpha</taxon>
        <taxon>Strongyloidea</taxon>
        <taxon>Strongylidae</taxon>
        <taxon>Oesophagostomum</taxon>
    </lineage>
</organism>
<feature type="domain" description="Neurotransmitter-gated ion-channel transmembrane" evidence="3">
    <location>
        <begin position="1"/>
        <end position="76"/>
    </location>
</feature>
<feature type="transmembrane region" description="Helical" evidence="1">
    <location>
        <begin position="31"/>
        <end position="56"/>
    </location>
</feature>
<keyword evidence="1" id="KW-0472">Membrane</keyword>
<sequence>ERFTLGVTAILTMAVLSLVVSEKVPHSSTHVPLLVAYFLFNMISVSVAAMTTGVVMKVHRMGRHGREPEEWLLRLFCLRPLRIRNGIYTVNPGESPFHSYSYLKGLNGELRKCESQPPSDRIPVLESYIKKLAHTCENIQLKLIKLNVQRAFTVLGRVPTAFRQLLAINCPVSALERCCWKSGVR</sequence>
<keyword evidence="1" id="KW-1133">Transmembrane helix</keyword>
<dbReference type="AlphaFoldDB" id="A0A0B1SKG6"/>
<feature type="chain" id="PRO_5002081609" evidence="2">
    <location>
        <begin position="22"/>
        <end position="185"/>
    </location>
</feature>
<dbReference type="InterPro" id="IPR036719">
    <property type="entry name" value="Neuro-gated_channel_TM_sf"/>
</dbReference>
<evidence type="ECO:0000256" key="1">
    <source>
        <dbReference type="SAM" id="Phobius"/>
    </source>
</evidence>
<evidence type="ECO:0000313" key="4">
    <source>
        <dbReference type="EMBL" id="KHJ84391.1"/>
    </source>
</evidence>
<feature type="non-terminal residue" evidence="4">
    <location>
        <position position="1"/>
    </location>
</feature>
<name>A0A0B1SKG6_OESDE</name>
<dbReference type="Proteomes" id="UP000053660">
    <property type="component" value="Unassembled WGS sequence"/>
</dbReference>
<dbReference type="Gene3D" id="1.20.58.390">
    <property type="entry name" value="Neurotransmitter-gated ion-channel transmembrane domain"/>
    <property type="match status" value="1"/>
</dbReference>
<proteinExistence type="predicted"/>
<gene>
    <name evidence="4" type="ORF">OESDEN_15897</name>
</gene>
<dbReference type="Pfam" id="PF02932">
    <property type="entry name" value="Neur_chan_memb"/>
    <property type="match status" value="1"/>
</dbReference>
<dbReference type="InterPro" id="IPR006029">
    <property type="entry name" value="Neurotrans-gated_channel_TM"/>
</dbReference>
<feature type="signal peptide" evidence="2">
    <location>
        <begin position="1"/>
        <end position="21"/>
    </location>
</feature>
<dbReference type="OrthoDB" id="202825at2759"/>
<dbReference type="InterPro" id="IPR038050">
    <property type="entry name" value="Neuro_actylchol_rec"/>
</dbReference>